<keyword evidence="2" id="KW-1185">Reference proteome</keyword>
<dbReference type="EMBL" id="MU003492">
    <property type="protein sequence ID" value="KAF2478312.1"/>
    <property type="molecule type" value="Genomic_DNA"/>
</dbReference>
<sequence length="339" mass="37976">MRSASAREGNEDSAACNCGEDYTLSRNEADQVKDREAVAKSIACRHQGANPGGLPEEKGRIVGPASSPAPKLQQGFGNLDPSCRSLIGSCLLPRGCATPAHGTRLWLLVRANTAFTRPSYSQLNPSPAFMLPLISYLGLRHPLMEQLFQLLQTQHQRCGHRDLTGLAPRQNTKRYSFSPGLAVLTFFFERIRKVPIKPPTSMRPCASHEKKIKDATKDTSYISIQSEESFQIFLDTRLAIKRKSYGMGVHQKHDPSHKQRVEDGLRSHELKTCTCHWRFSKLFLCKSTYATVQYVELPLTGRVPRSIVKVRSATYRFLIFPRNSGMSLIISFGHSMQAK</sequence>
<gene>
    <name evidence="1" type="ORF">BDR25DRAFT_348571</name>
</gene>
<comment type="caution">
    <text evidence="1">The sequence shown here is derived from an EMBL/GenBank/DDBJ whole genome shotgun (WGS) entry which is preliminary data.</text>
</comment>
<evidence type="ECO:0000313" key="2">
    <source>
        <dbReference type="Proteomes" id="UP000799755"/>
    </source>
</evidence>
<dbReference type="Proteomes" id="UP000799755">
    <property type="component" value="Unassembled WGS sequence"/>
</dbReference>
<organism evidence="1 2">
    <name type="scientific">Lindgomyces ingoldianus</name>
    <dbReference type="NCBI Taxonomy" id="673940"/>
    <lineage>
        <taxon>Eukaryota</taxon>
        <taxon>Fungi</taxon>
        <taxon>Dikarya</taxon>
        <taxon>Ascomycota</taxon>
        <taxon>Pezizomycotina</taxon>
        <taxon>Dothideomycetes</taxon>
        <taxon>Pleosporomycetidae</taxon>
        <taxon>Pleosporales</taxon>
        <taxon>Lindgomycetaceae</taxon>
        <taxon>Lindgomyces</taxon>
    </lineage>
</organism>
<protein>
    <submittedName>
        <fullName evidence="1">Uncharacterized protein</fullName>
    </submittedName>
</protein>
<name>A0ACB6RJ03_9PLEO</name>
<accession>A0ACB6RJ03</accession>
<proteinExistence type="predicted"/>
<evidence type="ECO:0000313" key="1">
    <source>
        <dbReference type="EMBL" id="KAF2478312.1"/>
    </source>
</evidence>
<reference evidence="1" key="1">
    <citation type="journal article" date="2020" name="Stud. Mycol.">
        <title>101 Dothideomycetes genomes: a test case for predicting lifestyles and emergence of pathogens.</title>
        <authorList>
            <person name="Haridas S."/>
            <person name="Albert R."/>
            <person name="Binder M."/>
            <person name="Bloem J."/>
            <person name="Labutti K."/>
            <person name="Salamov A."/>
            <person name="Andreopoulos B."/>
            <person name="Baker S."/>
            <person name="Barry K."/>
            <person name="Bills G."/>
            <person name="Bluhm B."/>
            <person name="Cannon C."/>
            <person name="Castanera R."/>
            <person name="Culley D."/>
            <person name="Daum C."/>
            <person name="Ezra D."/>
            <person name="Gonzalez J."/>
            <person name="Henrissat B."/>
            <person name="Kuo A."/>
            <person name="Liang C."/>
            <person name="Lipzen A."/>
            <person name="Lutzoni F."/>
            <person name="Magnuson J."/>
            <person name="Mondo S."/>
            <person name="Nolan M."/>
            <person name="Ohm R."/>
            <person name="Pangilinan J."/>
            <person name="Park H.-J."/>
            <person name="Ramirez L."/>
            <person name="Alfaro M."/>
            <person name="Sun H."/>
            <person name="Tritt A."/>
            <person name="Yoshinaga Y."/>
            <person name="Zwiers L.-H."/>
            <person name="Turgeon B."/>
            <person name="Goodwin S."/>
            <person name="Spatafora J."/>
            <person name="Crous P."/>
            <person name="Grigoriev I."/>
        </authorList>
    </citation>
    <scope>NUCLEOTIDE SEQUENCE</scope>
    <source>
        <strain evidence="1">ATCC 200398</strain>
    </source>
</reference>